<organism evidence="1 2">
    <name type="scientific">Pseudomonas hunanensis</name>
    <dbReference type="NCBI Taxonomy" id="1247546"/>
    <lineage>
        <taxon>Bacteria</taxon>
        <taxon>Pseudomonadati</taxon>
        <taxon>Pseudomonadota</taxon>
        <taxon>Gammaproteobacteria</taxon>
        <taxon>Pseudomonadales</taxon>
        <taxon>Pseudomonadaceae</taxon>
        <taxon>Pseudomonas</taxon>
    </lineage>
</organism>
<evidence type="ECO:0000313" key="1">
    <source>
        <dbReference type="EMBL" id="NWL45435.1"/>
    </source>
</evidence>
<dbReference type="Proteomes" id="UP000704738">
    <property type="component" value="Unassembled WGS sequence"/>
</dbReference>
<proteinExistence type="predicted"/>
<comment type="caution">
    <text evidence="1">The sequence shown here is derived from an EMBL/GenBank/DDBJ whole genome shotgun (WGS) entry which is preliminary data.</text>
</comment>
<evidence type="ECO:0000313" key="2">
    <source>
        <dbReference type="Proteomes" id="UP000704738"/>
    </source>
</evidence>
<accession>A0ABD6NB76</accession>
<dbReference type="RefSeq" id="WP_179052543.1">
    <property type="nucleotide sequence ID" value="NZ_QJRE01000094.1"/>
</dbReference>
<dbReference type="AlphaFoldDB" id="A0ABD6NB76"/>
<protein>
    <submittedName>
        <fullName evidence="1">Uncharacterized protein</fullName>
    </submittedName>
</protein>
<name>A0ABD6NB76_9PSED</name>
<reference evidence="1 2" key="1">
    <citation type="submission" date="2018-06" db="EMBL/GenBank/DDBJ databases">
        <title>Bacteria isolated from soil of Wuhan.</title>
        <authorList>
            <person name="Xiang W."/>
            <person name="Huang C."/>
        </authorList>
    </citation>
    <scope>NUCLEOTIDE SEQUENCE [LARGE SCALE GENOMIC DNA]</scope>
    <source>
        <strain evidence="2">xwS4</strain>
    </source>
</reference>
<sequence>MNQYWEQRTPNGCFGVDLIWSTRHQHYHCFIWRDPSAFATLVFASTVDTLDHYVSVSQKLGIEIPNQMIAALVDERGRMLDNYKVFITPAQYDALPLERRIADTKQSINTWLSQGYEAERMGDRSWAELCAEKASEYEAKLVQLEGSIPSN</sequence>
<dbReference type="EMBL" id="QJRE01000094">
    <property type="protein sequence ID" value="NWL45435.1"/>
    <property type="molecule type" value="Genomic_DNA"/>
</dbReference>
<gene>
    <name evidence="1" type="ORF">DM819_06000</name>
</gene>